<name>A0AAE4BSS8_9BACT</name>
<feature type="transmembrane region" description="Helical" evidence="1">
    <location>
        <begin position="77"/>
        <end position="96"/>
    </location>
</feature>
<keyword evidence="1" id="KW-0472">Membrane</keyword>
<accession>A0AAE4BSS8</accession>
<feature type="transmembrane region" description="Helical" evidence="1">
    <location>
        <begin position="44"/>
        <end position="65"/>
    </location>
</feature>
<evidence type="ECO:0000313" key="2">
    <source>
        <dbReference type="EMBL" id="MDR6240086.1"/>
    </source>
</evidence>
<dbReference type="EMBL" id="JAVDQD010000003">
    <property type="protein sequence ID" value="MDR6240086.1"/>
    <property type="molecule type" value="Genomic_DNA"/>
</dbReference>
<feature type="transmembrane region" description="Helical" evidence="1">
    <location>
        <begin position="108"/>
        <end position="130"/>
    </location>
</feature>
<comment type="caution">
    <text evidence="2">The sequence shown here is derived from an EMBL/GenBank/DDBJ whole genome shotgun (WGS) entry which is preliminary data.</text>
</comment>
<keyword evidence="3" id="KW-1185">Reference proteome</keyword>
<protein>
    <submittedName>
        <fullName evidence="2">Uncharacterized protein</fullName>
    </submittedName>
</protein>
<evidence type="ECO:0000313" key="3">
    <source>
        <dbReference type="Proteomes" id="UP001185092"/>
    </source>
</evidence>
<evidence type="ECO:0000256" key="1">
    <source>
        <dbReference type="SAM" id="Phobius"/>
    </source>
</evidence>
<proteinExistence type="predicted"/>
<gene>
    <name evidence="2" type="ORF">HNQ88_003134</name>
</gene>
<keyword evidence="1" id="KW-0812">Transmembrane</keyword>
<sequence length="131" mass="15195">MEIHLKIIGVLLILLALVHAIFPKYFNWKEELKSLSLVNQQMMSIHTFFIALIVFLMGVLCLTSTHELVETKLGKTISMGFAVFWSVRLIFQFLGYSSKLWKGKAFETIVHISFSGLWIYLSAVFWMNYLN</sequence>
<keyword evidence="1" id="KW-1133">Transmembrane helix</keyword>
<reference evidence="2" key="1">
    <citation type="submission" date="2023-07" db="EMBL/GenBank/DDBJ databases">
        <title>Genomic Encyclopedia of Type Strains, Phase IV (KMG-IV): sequencing the most valuable type-strain genomes for metagenomic binning, comparative biology and taxonomic classification.</title>
        <authorList>
            <person name="Goeker M."/>
        </authorList>
    </citation>
    <scope>NUCLEOTIDE SEQUENCE</scope>
    <source>
        <strain evidence="2">DSM 26174</strain>
    </source>
</reference>
<dbReference type="Proteomes" id="UP001185092">
    <property type="component" value="Unassembled WGS sequence"/>
</dbReference>
<organism evidence="2 3">
    <name type="scientific">Aureibacter tunicatorum</name>
    <dbReference type="NCBI Taxonomy" id="866807"/>
    <lineage>
        <taxon>Bacteria</taxon>
        <taxon>Pseudomonadati</taxon>
        <taxon>Bacteroidota</taxon>
        <taxon>Cytophagia</taxon>
        <taxon>Cytophagales</taxon>
        <taxon>Persicobacteraceae</taxon>
        <taxon>Aureibacter</taxon>
    </lineage>
</organism>
<dbReference type="AlphaFoldDB" id="A0AAE4BSS8"/>
<dbReference type="RefSeq" id="WP_309939926.1">
    <property type="nucleotide sequence ID" value="NZ_AP025305.1"/>
</dbReference>